<dbReference type="InterPro" id="IPR012978">
    <property type="entry name" value="HEAT_RRP12"/>
</dbReference>
<evidence type="ECO:0000256" key="1">
    <source>
        <dbReference type="ARBA" id="ARBA00004123"/>
    </source>
</evidence>
<dbReference type="InterPro" id="IPR052087">
    <property type="entry name" value="RRP12"/>
</dbReference>
<dbReference type="Proteomes" id="UP000316270">
    <property type="component" value="Chromosome 10"/>
</dbReference>
<dbReference type="Gene3D" id="1.25.10.10">
    <property type="entry name" value="Leucine-rich Repeat Variant"/>
    <property type="match status" value="2"/>
</dbReference>
<dbReference type="OrthoDB" id="2192888at2759"/>
<feature type="compositionally biased region" description="Basic residues" evidence="4">
    <location>
        <begin position="1170"/>
        <end position="1181"/>
    </location>
</feature>
<comment type="similarity">
    <text evidence="2">Belongs to the RRP12 family.</text>
</comment>
<feature type="compositionally biased region" description="Basic residues" evidence="4">
    <location>
        <begin position="1255"/>
        <end position="1264"/>
    </location>
</feature>
<dbReference type="PANTHER" id="PTHR48287:SF1">
    <property type="entry name" value="ARM REPEAT SUPERFAMILY PROTEIN"/>
    <property type="match status" value="1"/>
</dbReference>
<name>A0A517LDT5_9PEZI</name>
<dbReference type="InterPro" id="IPR016024">
    <property type="entry name" value="ARM-type_fold"/>
</dbReference>
<sequence length="1264" mass="138945">MQADLEAKLERIRSHTKLQNQQETRVVLNAVEDTLRDQNSEFTPTAYFAALLSLLDQFLSASKGLVNKHVATAVVYLLDLVTPHVPKPLLRSKFSHILRKLGTALTSADSDAPLLRPSIGCLESLLLVQDAAAWKLPAEQISPRRALAGLLNIAVDHRPKVRRRACEAATKVLQNPPPSPSLDHPAADMCAETALFSLKEAVEASKKTSKKHKEQDQSAPSLMHALQLVKTIATASGGWPSRKMDSLCDALLTIAKSSNEYLTMAAFEVFEVMFAGMADDSSSSKLPRLLEILDELQPSASDTQLLPPWIAVISRGYDIASQVDAQDTFQKLPEPFQKVAGFLSSPSENIRVSAAECLVSFLVNCVPDTVILDPSIYDEKIFEKLSNIVTDLLSVKYQTAWMQVFEVLGATFDALRWHSSPLLSSALKAVGQLRGTDSFNGKKEADAVIAKAVTAMGAENALNILPLNLGAKSNEPGRAWMLPILRDSVRNTNLDHFRRDLVPLSEKMFQKVMDNGSNEKSMEIKIYETVVQQIWSCFPGYCVLPLDLRSALDQSFAELVANLLYQQVELRVSLCRALQNLVESNKALISLDDDDSSIAMSRISKAEAQKNLDHLAGFSSNLLAVLFNVYTQTLPVYRGPILQCIDAYLSVTPENERMETFAKVVTSLEEALAENKSKLNGVDKNTKPKENQMPPMSQTLMDLVITIAIYLPRQSLGQLFGIATALLHKDDPNLQKKAYKLIPRLAESEMGKIALQERSDELQALLLGSAENTTAAARRDRLAAISQIVSALSDSDLTFIPAILPEVVICTKETNERARNMAFDLLVQMGERMKSGGTIIQKKVPNMSSDAMDVAASLEEYLTMVSAGLAGTVPHSVSATITALTRILYHFRSNLPPATTSDLVETMDIFLKSPNREIIRSVLGFTKVCIISLDRQMMEKRLPTLIPGLLKFGHEHKAHLQAKIKHIFERMIRRFGFELVEKHTPADDHKLVANIRKTKERAKRKAREDDGEEDGDRLSTEKSKRKGKFENEYDEAVYGSGDEASDASGSDVSDDEVLGRSKQRKARKLKGDDTFIVEDDEDPLDLLDRKSLGHISSTRPQKMKTVPEKKRKANMDLDGKLVIGEDGPDGGAGGAGDAEMLDLEQDGEIGLEDGINAYVQAIKGRDSAKRGRGGKLKFSNRRSKDDADDGDEMEVDAEDVVKAVKKAQQSGGRGSDRARGGLSAGRGGGMKNARMNRKGLGAERSRGGRVDKSSPKGRGRPLKR</sequence>
<evidence type="ECO:0000313" key="8">
    <source>
        <dbReference type="Proteomes" id="UP000316270"/>
    </source>
</evidence>
<evidence type="ECO:0000313" key="7">
    <source>
        <dbReference type="EMBL" id="QDS73792.1"/>
    </source>
</evidence>
<keyword evidence="3" id="KW-0539">Nucleus</keyword>
<dbReference type="Pfam" id="PF25772">
    <property type="entry name" value="HEAT_RRP12_N"/>
    <property type="match status" value="1"/>
</dbReference>
<evidence type="ECO:0000259" key="5">
    <source>
        <dbReference type="Pfam" id="PF08161"/>
    </source>
</evidence>
<dbReference type="AlphaFoldDB" id="A0A517LDT5"/>
<gene>
    <name evidence="7" type="ORF">FKW77_005769</name>
</gene>
<feature type="domain" description="RRP12 N-terminal HEAT" evidence="6">
    <location>
        <begin position="22"/>
        <end position="272"/>
    </location>
</feature>
<feature type="compositionally biased region" description="Acidic residues" evidence="4">
    <location>
        <begin position="1075"/>
        <end position="1085"/>
    </location>
</feature>
<feature type="compositionally biased region" description="Basic and acidic residues" evidence="4">
    <location>
        <begin position="1240"/>
        <end position="1254"/>
    </location>
</feature>
<feature type="compositionally biased region" description="Low complexity" evidence="4">
    <location>
        <begin position="1040"/>
        <end position="1051"/>
    </location>
</feature>
<feature type="compositionally biased region" description="Basic residues" evidence="4">
    <location>
        <begin position="996"/>
        <end position="1005"/>
    </location>
</feature>
<feature type="region of interest" description="Disordered" evidence="4">
    <location>
        <begin position="991"/>
        <end position="1138"/>
    </location>
</feature>
<organism evidence="7 8">
    <name type="scientific">Venturia effusa</name>
    <dbReference type="NCBI Taxonomy" id="50376"/>
    <lineage>
        <taxon>Eukaryota</taxon>
        <taxon>Fungi</taxon>
        <taxon>Dikarya</taxon>
        <taxon>Ascomycota</taxon>
        <taxon>Pezizomycotina</taxon>
        <taxon>Dothideomycetes</taxon>
        <taxon>Pleosporomycetidae</taxon>
        <taxon>Venturiales</taxon>
        <taxon>Venturiaceae</taxon>
        <taxon>Venturia</taxon>
    </lineage>
</organism>
<reference evidence="7 8" key="1">
    <citation type="submission" date="2019-07" db="EMBL/GenBank/DDBJ databases">
        <title>Finished genome of Venturia effusa.</title>
        <authorList>
            <person name="Young C.A."/>
            <person name="Cox M.P."/>
            <person name="Ganley A.R.D."/>
            <person name="David W.J."/>
        </authorList>
    </citation>
    <scope>NUCLEOTIDE SEQUENCE [LARGE SCALE GENOMIC DNA]</scope>
    <source>
        <strain evidence="8">albino</strain>
    </source>
</reference>
<feature type="domain" description="RRP12 HEAT" evidence="5">
    <location>
        <begin position="344"/>
        <end position="633"/>
    </location>
</feature>
<dbReference type="GO" id="GO:0005634">
    <property type="term" value="C:nucleus"/>
    <property type="evidence" value="ECO:0007669"/>
    <property type="project" value="UniProtKB-SubCell"/>
</dbReference>
<accession>A0A517LDT5</accession>
<dbReference type="SUPFAM" id="SSF48371">
    <property type="entry name" value="ARM repeat"/>
    <property type="match status" value="1"/>
</dbReference>
<keyword evidence="8" id="KW-1185">Reference proteome</keyword>
<protein>
    <submittedName>
        <fullName evidence="7">Uncharacterized protein</fullName>
    </submittedName>
</protein>
<dbReference type="InterPro" id="IPR011989">
    <property type="entry name" value="ARM-like"/>
</dbReference>
<feature type="region of interest" description="Disordered" evidence="4">
    <location>
        <begin position="1162"/>
        <end position="1264"/>
    </location>
</feature>
<evidence type="ECO:0000256" key="3">
    <source>
        <dbReference type="ARBA" id="ARBA00023242"/>
    </source>
</evidence>
<dbReference type="InterPro" id="IPR057860">
    <property type="entry name" value="HEAT_RRP12_N"/>
</dbReference>
<dbReference type="PANTHER" id="PTHR48287">
    <property type="entry name" value="ARM REPEAT SUPERFAMILY PROTEIN"/>
    <property type="match status" value="1"/>
</dbReference>
<dbReference type="Pfam" id="PF08161">
    <property type="entry name" value="RRP12_HEAT"/>
    <property type="match status" value="1"/>
</dbReference>
<proteinExistence type="inferred from homology"/>
<evidence type="ECO:0000259" key="6">
    <source>
        <dbReference type="Pfam" id="PF25772"/>
    </source>
</evidence>
<feature type="compositionally biased region" description="Acidic residues" evidence="4">
    <location>
        <begin position="1186"/>
        <end position="1198"/>
    </location>
</feature>
<feature type="compositionally biased region" description="Basic and acidic residues" evidence="4">
    <location>
        <begin position="1105"/>
        <end position="1119"/>
    </location>
</feature>
<dbReference type="EMBL" id="CP042194">
    <property type="protein sequence ID" value="QDS73792.1"/>
    <property type="molecule type" value="Genomic_DNA"/>
</dbReference>
<comment type="subcellular location">
    <subcellularLocation>
        <location evidence="1">Nucleus</location>
    </subcellularLocation>
</comment>
<evidence type="ECO:0000256" key="2">
    <source>
        <dbReference type="ARBA" id="ARBA00007690"/>
    </source>
</evidence>
<dbReference type="STRING" id="50376.A0A517LDT5"/>
<evidence type="ECO:0000256" key="4">
    <source>
        <dbReference type="SAM" id="MobiDB-lite"/>
    </source>
</evidence>